<dbReference type="SUPFAM" id="SSF50475">
    <property type="entry name" value="FMN-binding split barrel"/>
    <property type="match status" value="1"/>
</dbReference>
<dbReference type="Proteomes" id="UP001501468">
    <property type="component" value="Unassembled WGS sequence"/>
</dbReference>
<feature type="domain" description="Pyridoxamine 5'-phosphate oxidase N-terminal" evidence="1">
    <location>
        <begin position="24"/>
        <end position="122"/>
    </location>
</feature>
<gene>
    <name evidence="2" type="ORF">GCM10022399_12010</name>
</gene>
<evidence type="ECO:0000313" key="3">
    <source>
        <dbReference type="Proteomes" id="UP001501468"/>
    </source>
</evidence>
<sequence length="173" mass="19017">MCAASAWRSFSCDHPGVNEIVVRARKLVEENQYLTLATSDTSGRPWSSTVWYTAWQRSRSEEMLAVEFIWLSRPEALHSRNLLQRPEVGISIFNSAQPAGTGDGLQFAARAEPVPSALLDEVAEVFSKASLAAGGGAWTRVQVEEPALPRLYLARTESAYLLGNGTRVVIRLP</sequence>
<reference evidence="3" key="1">
    <citation type="journal article" date="2019" name="Int. J. Syst. Evol. Microbiol.">
        <title>The Global Catalogue of Microorganisms (GCM) 10K type strain sequencing project: providing services to taxonomists for standard genome sequencing and annotation.</title>
        <authorList>
            <consortium name="The Broad Institute Genomics Platform"/>
            <consortium name="The Broad Institute Genome Sequencing Center for Infectious Disease"/>
            <person name="Wu L."/>
            <person name="Ma J."/>
        </authorList>
    </citation>
    <scope>NUCLEOTIDE SEQUENCE [LARGE SCALE GENOMIC DNA]</scope>
    <source>
        <strain evidence="3">JCM 17125</strain>
    </source>
</reference>
<dbReference type="InterPro" id="IPR011576">
    <property type="entry name" value="Pyridox_Oxase_N"/>
</dbReference>
<protein>
    <recommendedName>
        <fullName evidence="1">Pyridoxamine 5'-phosphate oxidase N-terminal domain-containing protein</fullName>
    </recommendedName>
</protein>
<evidence type="ECO:0000259" key="1">
    <source>
        <dbReference type="Pfam" id="PF01243"/>
    </source>
</evidence>
<accession>A0ABP7D1A8</accession>
<proteinExistence type="predicted"/>
<dbReference type="EMBL" id="BAABDC010000001">
    <property type="protein sequence ID" value="GAA3697152.1"/>
    <property type="molecule type" value="Genomic_DNA"/>
</dbReference>
<dbReference type="Gene3D" id="2.30.110.10">
    <property type="entry name" value="Electron Transport, Fmn-binding Protein, Chain A"/>
    <property type="match status" value="1"/>
</dbReference>
<dbReference type="Pfam" id="PF01243">
    <property type="entry name" value="PNPOx_N"/>
    <property type="match status" value="1"/>
</dbReference>
<dbReference type="InterPro" id="IPR012349">
    <property type="entry name" value="Split_barrel_FMN-bd"/>
</dbReference>
<name>A0ABP7D1A8_9MICO</name>
<organism evidence="2 3">
    <name type="scientific">Terrabacter ginsenosidimutans</name>
    <dbReference type="NCBI Taxonomy" id="490575"/>
    <lineage>
        <taxon>Bacteria</taxon>
        <taxon>Bacillati</taxon>
        <taxon>Actinomycetota</taxon>
        <taxon>Actinomycetes</taxon>
        <taxon>Micrococcales</taxon>
        <taxon>Intrasporangiaceae</taxon>
        <taxon>Terrabacter</taxon>
    </lineage>
</organism>
<keyword evidence="3" id="KW-1185">Reference proteome</keyword>
<comment type="caution">
    <text evidence="2">The sequence shown here is derived from an EMBL/GenBank/DDBJ whole genome shotgun (WGS) entry which is preliminary data.</text>
</comment>
<evidence type="ECO:0000313" key="2">
    <source>
        <dbReference type="EMBL" id="GAA3697152.1"/>
    </source>
</evidence>